<dbReference type="Proteomes" id="UP001457282">
    <property type="component" value="Unassembled WGS sequence"/>
</dbReference>
<dbReference type="AlphaFoldDB" id="A0AAW1WEB5"/>
<evidence type="ECO:0000313" key="1">
    <source>
        <dbReference type="EMBL" id="KAK9922339.1"/>
    </source>
</evidence>
<accession>A0AAW1WEB5</accession>
<gene>
    <name evidence="1" type="ORF">M0R45_030807</name>
</gene>
<protein>
    <submittedName>
        <fullName evidence="1">Uncharacterized protein</fullName>
    </submittedName>
</protein>
<sequence length="112" mass="12585">MKISALAISSMLLRDYETLELWSTKSAQEASCCTSDILKTDMVALRSHDKQPAFLFFPATECSSGKRLMRLGGVLRRQRRHGSVMVMEGGAGRMMSGIDQRRRWLGSELMGR</sequence>
<proteinExistence type="predicted"/>
<name>A0AAW1WEB5_RUBAR</name>
<comment type="caution">
    <text evidence="1">The sequence shown here is derived from an EMBL/GenBank/DDBJ whole genome shotgun (WGS) entry which is preliminary data.</text>
</comment>
<keyword evidence="2" id="KW-1185">Reference proteome</keyword>
<reference evidence="1 2" key="1">
    <citation type="journal article" date="2023" name="G3 (Bethesda)">
        <title>A chromosome-length genome assembly and annotation of blackberry (Rubus argutus, cv. 'Hillquist').</title>
        <authorList>
            <person name="Bruna T."/>
            <person name="Aryal R."/>
            <person name="Dudchenko O."/>
            <person name="Sargent D.J."/>
            <person name="Mead D."/>
            <person name="Buti M."/>
            <person name="Cavallini A."/>
            <person name="Hytonen T."/>
            <person name="Andres J."/>
            <person name="Pham M."/>
            <person name="Weisz D."/>
            <person name="Mascagni F."/>
            <person name="Usai G."/>
            <person name="Natali L."/>
            <person name="Bassil N."/>
            <person name="Fernandez G.E."/>
            <person name="Lomsadze A."/>
            <person name="Armour M."/>
            <person name="Olukolu B."/>
            <person name="Poorten T."/>
            <person name="Britton C."/>
            <person name="Davik J."/>
            <person name="Ashrafi H."/>
            <person name="Aiden E.L."/>
            <person name="Borodovsky M."/>
            <person name="Worthington M."/>
        </authorList>
    </citation>
    <scope>NUCLEOTIDE SEQUENCE [LARGE SCALE GENOMIC DNA]</scope>
    <source>
        <strain evidence="1">PI 553951</strain>
    </source>
</reference>
<organism evidence="1 2">
    <name type="scientific">Rubus argutus</name>
    <name type="common">Southern blackberry</name>
    <dbReference type="NCBI Taxonomy" id="59490"/>
    <lineage>
        <taxon>Eukaryota</taxon>
        <taxon>Viridiplantae</taxon>
        <taxon>Streptophyta</taxon>
        <taxon>Embryophyta</taxon>
        <taxon>Tracheophyta</taxon>
        <taxon>Spermatophyta</taxon>
        <taxon>Magnoliopsida</taxon>
        <taxon>eudicotyledons</taxon>
        <taxon>Gunneridae</taxon>
        <taxon>Pentapetalae</taxon>
        <taxon>rosids</taxon>
        <taxon>fabids</taxon>
        <taxon>Rosales</taxon>
        <taxon>Rosaceae</taxon>
        <taxon>Rosoideae</taxon>
        <taxon>Rosoideae incertae sedis</taxon>
        <taxon>Rubus</taxon>
    </lineage>
</organism>
<evidence type="ECO:0000313" key="2">
    <source>
        <dbReference type="Proteomes" id="UP001457282"/>
    </source>
</evidence>
<dbReference type="EMBL" id="JBEDUW010000006">
    <property type="protein sequence ID" value="KAK9922339.1"/>
    <property type="molecule type" value="Genomic_DNA"/>
</dbReference>